<dbReference type="SUPFAM" id="SSF53067">
    <property type="entry name" value="Actin-like ATPase domain"/>
    <property type="match status" value="1"/>
</dbReference>
<comment type="caution">
    <text evidence="1">The sequence shown here is derived from an EMBL/GenBank/DDBJ whole genome shotgun (WGS) entry which is preliminary data.</text>
</comment>
<gene>
    <name evidence="1" type="ORF">RDB_LOCUS130999</name>
</gene>
<dbReference type="InterPro" id="IPR043129">
    <property type="entry name" value="ATPase_NBD"/>
</dbReference>
<dbReference type="PANTHER" id="PTHR14187">
    <property type="entry name" value="ALPHA KINASE/ELONGATION FACTOR 2 KINASE"/>
    <property type="match status" value="1"/>
</dbReference>
<dbReference type="Gene3D" id="3.90.640.10">
    <property type="entry name" value="Actin, Chain A, domain 4"/>
    <property type="match status" value="1"/>
</dbReference>
<name>A0A8H3CIJ9_9AGAM</name>
<accession>A0A8H3CIJ9</accession>
<organism evidence="1 2">
    <name type="scientific">Rhizoctonia solani</name>
    <dbReference type="NCBI Taxonomy" id="456999"/>
    <lineage>
        <taxon>Eukaryota</taxon>
        <taxon>Fungi</taxon>
        <taxon>Dikarya</taxon>
        <taxon>Basidiomycota</taxon>
        <taxon>Agaricomycotina</taxon>
        <taxon>Agaricomycetes</taxon>
        <taxon>Cantharellales</taxon>
        <taxon>Ceratobasidiaceae</taxon>
        <taxon>Rhizoctonia</taxon>
    </lineage>
</organism>
<evidence type="ECO:0000313" key="1">
    <source>
        <dbReference type="EMBL" id="CAE6485236.1"/>
    </source>
</evidence>
<protein>
    <submittedName>
        <fullName evidence="1">Uncharacterized protein</fullName>
    </submittedName>
</protein>
<dbReference type="EMBL" id="CAJMWX010001377">
    <property type="protein sequence ID" value="CAE6485236.1"/>
    <property type="molecule type" value="Genomic_DNA"/>
</dbReference>
<dbReference type="Gene3D" id="3.30.420.40">
    <property type="match status" value="2"/>
</dbReference>
<reference evidence="1" key="1">
    <citation type="submission" date="2021-01" db="EMBL/GenBank/DDBJ databases">
        <authorList>
            <person name="Kaushik A."/>
        </authorList>
    </citation>
    <scope>NUCLEOTIDE SEQUENCE</scope>
    <source>
        <strain evidence="1">AG4-R118</strain>
    </source>
</reference>
<dbReference type="PANTHER" id="PTHR14187:SF5">
    <property type="entry name" value="HEAT SHOCK 70 KDA PROTEIN 12A"/>
    <property type="match status" value="1"/>
</dbReference>
<dbReference type="Proteomes" id="UP000663888">
    <property type="component" value="Unassembled WGS sequence"/>
</dbReference>
<sequence>MLAKCFKLHLHPSVMRTKHGIKPDPLPPGVSLHQIYSDFLGYLLKHTKTYFEDRICEGKQIWGQYNPTMEVVIAHPDGWGIHEQAFLRAAAVTAGFSTTDQAASKVRFVTEAEASVHFCIHHTNLGSVLRPGIKFAVCDAGGSTVDTRLYSVISARPILKLQEERKSSCIQAGSIFVDLEVQNFLRWTLESAGLSPDKINEYTGAGIDDFISHAKCMFQDESTDCKIRIAHNGFNNPTIRVRRGHMTLSGSTVKGFFDRCVKLILESVDQLLDGLNIEHIILVGEFGDSPYLCQEFKRRYEPRGCRTNGSTAKSIADGAVIWTVASDTTLRHSWGIETMTAFDHDDPDHQERKSTILNLGCKVVPGRWRGFATKGDRPDGNAIVRIPFSLDFPSPSAELGQFELGIYTYSGDGEPLWMKNKQGGLLSNFRNAASIQMNLDNLRGVLESSISLDCTIQWQLDFNACMRFGDTALEVYLEWNQGVRPRVKTSL</sequence>
<proteinExistence type="predicted"/>
<dbReference type="AlphaFoldDB" id="A0A8H3CIJ9"/>
<dbReference type="CDD" id="cd10170">
    <property type="entry name" value="ASKHA_NBD_HSP70"/>
    <property type="match status" value="1"/>
</dbReference>
<evidence type="ECO:0000313" key="2">
    <source>
        <dbReference type="Proteomes" id="UP000663888"/>
    </source>
</evidence>